<feature type="transmembrane region" description="Helical" evidence="13">
    <location>
        <begin position="6"/>
        <end position="22"/>
    </location>
</feature>
<dbReference type="GO" id="GO:0005886">
    <property type="term" value="C:plasma membrane"/>
    <property type="evidence" value="ECO:0007669"/>
    <property type="project" value="UniProtKB-SubCell"/>
</dbReference>
<dbReference type="GO" id="GO:0045259">
    <property type="term" value="C:proton-transporting ATP synthase complex"/>
    <property type="evidence" value="ECO:0007669"/>
    <property type="project" value="UniProtKB-KW"/>
</dbReference>
<keyword evidence="3 13" id="KW-0138">CF(0)</keyword>
<dbReference type="EMBL" id="QCYH01000013">
    <property type="protein sequence ID" value="PVA08980.1"/>
    <property type="molecule type" value="Genomic_DNA"/>
</dbReference>
<dbReference type="GO" id="GO:0046933">
    <property type="term" value="F:proton-transporting ATP synthase activity, rotational mechanism"/>
    <property type="evidence" value="ECO:0007669"/>
    <property type="project" value="UniProtKB-UniRule"/>
</dbReference>
<keyword evidence="13" id="KW-1003">Cell membrane</keyword>
<evidence type="ECO:0000256" key="5">
    <source>
        <dbReference type="ARBA" id="ARBA00022781"/>
    </source>
</evidence>
<evidence type="ECO:0000256" key="4">
    <source>
        <dbReference type="ARBA" id="ARBA00022692"/>
    </source>
</evidence>
<evidence type="ECO:0000256" key="9">
    <source>
        <dbReference type="ARBA" id="ARBA00023310"/>
    </source>
</evidence>
<keyword evidence="9 13" id="KW-0066">ATP synthesis</keyword>
<dbReference type="GO" id="GO:0012505">
    <property type="term" value="C:endomembrane system"/>
    <property type="evidence" value="ECO:0007669"/>
    <property type="project" value="UniProtKB-SubCell"/>
</dbReference>
<reference evidence="15 16" key="1">
    <citation type="submission" date="2018-04" db="EMBL/GenBank/DDBJ databases">
        <title>Pelagivirga bohaiensis gen. nov., sp. nov., a bacterium isolated from the Bohai Sea.</title>
        <authorList>
            <person name="Ji X."/>
        </authorList>
    </citation>
    <scope>NUCLEOTIDE SEQUENCE [LARGE SCALE GENOMIC DNA]</scope>
    <source>
        <strain evidence="15 16">BH-SD19</strain>
    </source>
</reference>
<keyword evidence="14" id="KW-0175">Coiled coil</keyword>
<comment type="function">
    <text evidence="11">Component of the F(0) channel, it forms part of the peripheral stalk, linking F(1) to F(0). The b'-subunit is a diverged and duplicated form of b found in plants and photosynthetic bacteria.</text>
</comment>
<keyword evidence="6 13" id="KW-1133">Transmembrane helix</keyword>
<evidence type="ECO:0000256" key="3">
    <source>
        <dbReference type="ARBA" id="ARBA00022547"/>
    </source>
</evidence>
<evidence type="ECO:0000256" key="8">
    <source>
        <dbReference type="ARBA" id="ARBA00023136"/>
    </source>
</evidence>
<evidence type="ECO:0000256" key="11">
    <source>
        <dbReference type="ARBA" id="ARBA00025614"/>
    </source>
</evidence>
<feature type="coiled-coil region" evidence="14">
    <location>
        <begin position="70"/>
        <end position="112"/>
    </location>
</feature>
<gene>
    <name evidence="13" type="primary">atpF</name>
    <name evidence="15" type="ORF">DC366_16320</name>
</gene>
<evidence type="ECO:0000256" key="13">
    <source>
        <dbReference type="HAMAP-Rule" id="MF_01398"/>
    </source>
</evidence>
<sequence>MSIDWITVAAQIANFLVLVWLLKRFLYRPILDGIDARERRIAERMVEAGRIRQQAEAAEARHDAEIARLKEGHEGVIEKARQEAEEERDALLRQARERLEREQAAREEARADEARRYTADLELRGASALVALLRKALRDLAGETLEDRIIARAAERLPDMAGDLAEAAGRDSDAIVTSKDPLPEDLQAQLTRQINDALPDIAVHFRTDPEQSPGLGLRVGGAQLGWSTDSYVNGLRAILENARHGRGEANAA</sequence>
<name>A0A2T7G3K3_9RHOB</name>
<dbReference type="AlphaFoldDB" id="A0A2T7G3K3"/>
<proteinExistence type="inferred from homology"/>
<organism evidence="15 16">
    <name type="scientific">Pelagivirga sediminicola</name>
    <dbReference type="NCBI Taxonomy" id="2170575"/>
    <lineage>
        <taxon>Bacteria</taxon>
        <taxon>Pseudomonadati</taxon>
        <taxon>Pseudomonadota</taxon>
        <taxon>Alphaproteobacteria</taxon>
        <taxon>Rhodobacterales</taxon>
        <taxon>Paracoccaceae</taxon>
        <taxon>Pelagivirga</taxon>
    </lineage>
</organism>
<accession>A0A2T7G3K3</accession>
<evidence type="ECO:0000256" key="10">
    <source>
        <dbReference type="ARBA" id="ARBA00025198"/>
    </source>
</evidence>
<keyword evidence="8 13" id="KW-0472">Membrane</keyword>
<evidence type="ECO:0000313" key="16">
    <source>
        <dbReference type="Proteomes" id="UP000244446"/>
    </source>
</evidence>
<comment type="subcellular location">
    <subcellularLocation>
        <location evidence="13">Cell membrane</location>
        <topology evidence="13">Single-pass membrane protein</topology>
    </subcellularLocation>
    <subcellularLocation>
        <location evidence="12">Endomembrane system</location>
        <topology evidence="12">Single-pass membrane protein</topology>
    </subcellularLocation>
</comment>
<comment type="similarity">
    <text evidence="1 13">Belongs to the ATPase B chain family.</text>
</comment>
<dbReference type="OrthoDB" id="466272at2"/>
<dbReference type="Proteomes" id="UP000244446">
    <property type="component" value="Unassembled WGS sequence"/>
</dbReference>
<protein>
    <recommendedName>
        <fullName evidence="13">ATP synthase subunit b</fullName>
    </recommendedName>
    <alternativeName>
        <fullName evidence="13">ATP synthase F(0) sector subunit b</fullName>
    </alternativeName>
    <alternativeName>
        <fullName evidence="13">ATPase subunit I</fullName>
    </alternativeName>
    <alternativeName>
        <fullName evidence="13">F-type ATPase subunit b</fullName>
        <shortName evidence="13">F-ATPase subunit b</shortName>
    </alternativeName>
</protein>
<evidence type="ECO:0000256" key="12">
    <source>
        <dbReference type="ARBA" id="ARBA00037847"/>
    </source>
</evidence>
<dbReference type="PANTHER" id="PTHR33445:SF2">
    <property type="entry name" value="ATP SYNTHASE SUBUNIT B', CHLOROPLASTIC"/>
    <property type="match status" value="1"/>
</dbReference>
<dbReference type="InterPro" id="IPR002146">
    <property type="entry name" value="ATP_synth_b/b'su_bac/chlpt"/>
</dbReference>
<keyword evidence="16" id="KW-1185">Reference proteome</keyword>
<dbReference type="CDD" id="cd06503">
    <property type="entry name" value="ATP-synt_Fo_b"/>
    <property type="match status" value="1"/>
</dbReference>
<evidence type="ECO:0000256" key="7">
    <source>
        <dbReference type="ARBA" id="ARBA00023065"/>
    </source>
</evidence>
<comment type="subunit">
    <text evidence="13">F-type ATPases have 2 components, F(1) - the catalytic core - and F(0) - the membrane proton channel. F(1) has five subunits: alpha(3), beta(3), gamma(1), delta(1), epsilon(1). F(0) has three main subunits: a(1), b(2) and c(10-14). The alpha and beta chains form an alternating ring which encloses part of the gamma chain. F(1) is attached to F(0) by a central stalk formed by the gamma and epsilon chains, while a peripheral stalk is formed by the delta and b chains.</text>
</comment>
<keyword evidence="2 13" id="KW-0813">Transport</keyword>
<dbReference type="InterPro" id="IPR050059">
    <property type="entry name" value="ATP_synthase_B_chain"/>
</dbReference>
<keyword evidence="7 13" id="KW-0406">Ion transport</keyword>
<evidence type="ECO:0000256" key="6">
    <source>
        <dbReference type="ARBA" id="ARBA00022989"/>
    </source>
</evidence>
<evidence type="ECO:0000256" key="14">
    <source>
        <dbReference type="SAM" id="Coils"/>
    </source>
</evidence>
<comment type="function">
    <text evidence="10 13">F(1)F(0) ATP synthase produces ATP from ADP in the presence of a proton or sodium gradient. F-type ATPases consist of two structural domains, F(1) containing the extramembraneous catalytic core and F(0) containing the membrane proton channel, linked together by a central stalk and a peripheral stalk. During catalysis, ATP synthesis in the catalytic domain of F(1) is coupled via a rotary mechanism of the central stalk subunits to proton translocation.</text>
</comment>
<keyword evidence="4 13" id="KW-0812">Transmembrane</keyword>
<dbReference type="PANTHER" id="PTHR33445">
    <property type="entry name" value="ATP SYNTHASE SUBUNIT B', CHLOROPLASTIC"/>
    <property type="match status" value="1"/>
</dbReference>
<comment type="caution">
    <text evidence="15">The sequence shown here is derived from an EMBL/GenBank/DDBJ whole genome shotgun (WGS) entry which is preliminary data.</text>
</comment>
<dbReference type="GO" id="GO:0046961">
    <property type="term" value="F:proton-transporting ATPase activity, rotational mechanism"/>
    <property type="evidence" value="ECO:0007669"/>
    <property type="project" value="TreeGrafter"/>
</dbReference>
<dbReference type="RefSeq" id="WP_108693288.1">
    <property type="nucleotide sequence ID" value="NZ_QCYH01000013.1"/>
</dbReference>
<evidence type="ECO:0000256" key="1">
    <source>
        <dbReference type="ARBA" id="ARBA00005513"/>
    </source>
</evidence>
<dbReference type="HAMAP" id="MF_01398">
    <property type="entry name" value="ATP_synth_b_bprime"/>
    <property type="match status" value="1"/>
</dbReference>
<keyword evidence="5 13" id="KW-0375">Hydrogen ion transport</keyword>
<evidence type="ECO:0000256" key="2">
    <source>
        <dbReference type="ARBA" id="ARBA00022448"/>
    </source>
</evidence>
<evidence type="ECO:0000313" key="15">
    <source>
        <dbReference type="EMBL" id="PVA08980.1"/>
    </source>
</evidence>
<dbReference type="Pfam" id="PF00430">
    <property type="entry name" value="ATP-synt_B"/>
    <property type="match status" value="1"/>
</dbReference>